<accession>A0A7X1FZP2</accession>
<reference evidence="2 3" key="1">
    <citation type="submission" date="2020-08" db="EMBL/GenBank/DDBJ databases">
        <title>The genome sequence of type strain Novosphingobium piscinae KCTC 42194.</title>
        <authorList>
            <person name="Liu Y."/>
        </authorList>
    </citation>
    <scope>NUCLEOTIDE SEQUENCE [LARGE SCALE GENOMIC DNA]</scope>
    <source>
        <strain evidence="2 3">KCTC 42194</strain>
    </source>
</reference>
<evidence type="ECO:0000313" key="3">
    <source>
        <dbReference type="Proteomes" id="UP000551327"/>
    </source>
</evidence>
<feature type="transmembrane region" description="Helical" evidence="1">
    <location>
        <begin position="60"/>
        <end position="82"/>
    </location>
</feature>
<evidence type="ECO:0000256" key="1">
    <source>
        <dbReference type="SAM" id="Phobius"/>
    </source>
</evidence>
<evidence type="ECO:0000313" key="2">
    <source>
        <dbReference type="EMBL" id="MBC2669968.1"/>
    </source>
</evidence>
<feature type="transmembrane region" description="Helical" evidence="1">
    <location>
        <begin position="31"/>
        <end position="53"/>
    </location>
</feature>
<dbReference type="EMBL" id="JACLAX010000012">
    <property type="protein sequence ID" value="MBC2669968.1"/>
    <property type="molecule type" value="Genomic_DNA"/>
</dbReference>
<dbReference type="Proteomes" id="UP000551327">
    <property type="component" value="Unassembled WGS sequence"/>
</dbReference>
<name>A0A7X1FZP2_9SPHN</name>
<comment type="caution">
    <text evidence="2">The sequence shown here is derived from an EMBL/GenBank/DDBJ whole genome shotgun (WGS) entry which is preliminary data.</text>
</comment>
<keyword evidence="1" id="KW-0812">Transmembrane</keyword>
<gene>
    <name evidence="2" type="ORF">H7F53_12510</name>
</gene>
<feature type="transmembrane region" description="Helical" evidence="1">
    <location>
        <begin position="94"/>
        <end position="114"/>
    </location>
</feature>
<keyword evidence="1" id="KW-1133">Transmembrane helix</keyword>
<evidence type="ECO:0008006" key="4">
    <source>
        <dbReference type="Google" id="ProtNLM"/>
    </source>
</evidence>
<sequence length="115" mass="10959">MVHRRAGPRDDLVAAAAGGLGDYRAATPLQVAATSAGTFACGALLPLAAASAFHLGAMPLGIALVSLAAVAALAACGAPAGAGRPGAFALRTTTWAAAGFAGAFAAGRIVGTMLV</sequence>
<keyword evidence="1" id="KW-0472">Membrane</keyword>
<organism evidence="2 3">
    <name type="scientific">Novosphingobium piscinae</name>
    <dbReference type="NCBI Taxonomy" id="1507448"/>
    <lineage>
        <taxon>Bacteria</taxon>
        <taxon>Pseudomonadati</taxon>
        <taxon>Pseudomonadota</taxon>
        <taxon>Alphaproteobacteria</taxon>
        <taxon>Sphingomonadales</taxon>
        <taxon>Sphingomonadaceae</taxon>
        <taxon>Novosphingobium</taxon>
    </lineage>
</organism>
<dbReference type="AlphaFoldDB" id="A0A7X1FZP2"/>
<proteinExistence type="predicted"/>
<protein>
    <recommendedName>
        <fullName evidence="4">VIT family protein</fullName>
    </recommendedName>
</protein>
<keyword evidence="3" id="KW-1185">Reference proteome</keyword>